<feature type="non-terminal residue" evidence="2">
    <location>
        <position position="155"/>
    </location>
</feature>
<gene>
    <name evidence="2" type="ORF">BDDG_05245</name>
</gene>
<dbReference type="Proteomes" id="UP000007802">
    <property type="component" value="Unassembled WGS sequence"/>
</dbReference>
<dbReference type="HOGENOM" id="CLU_044088_2_0_1"/>
<proteinExistence type="predicted"/>
<accession>F2TGG1</accession>
<organism evidence="2">
    <name type="scientific">Ajellomyces dermatitidis (strain ATCC 18188 / CBS 674.68)</name>
    <name type="common">Blastomyces dermatitidis</name>
    <dbReference type="NCBI Taxonomy" id="653446"/>
    <lineage>
        <taxon>Eukaryota</taxon>
        <taxon>Fungi</taxon>
        <taxon>Dikarya</taxon>
        <taxon>Ascomycota</taxon>
        <taxon>Pezizomycotina</taxon>
        <taxon>Eurotiomycetes</taxon>
        <taxon>Eurotiomycetidae</taxon>
        <taxon>Onygenales</taxon>
        <taxon>Ajellomycetaceae</taxon>
        <taxon>Blastomyces</taxon>
    </lineage>
</organism>
<name>F2TGG1_AJEDA</name>
<evidence type="ECO:0000313" key="2">
    <source>
        <dbReference type="EMBL" id="EGE82302.2"/>
    </source>
</evidence>
<feature type="non-terminal residue" evidence="2">
    <location>
        <position position="1"/>
    </location>
</feature>
<dbReference type="EMBL" id="GG749432">
    <property type="protein sequence ID" value="EGE82302.2"/>
    <property type="molecule type" value="Genomic_DNA"/>
</dbReference>
<protein>
    <submittedName>
        <fullName evidence="2">Uncharacterized protein</fullName>
    </submittedName>
</protein>
<reference evidence="2" key="1">
    <citation type="submission" date="2010-03" db="EMBL/GenBank/DDBJ databases">
        <title>Annotation of Blastomyces dermatitidis strain ATCC 18188.</title>
        <authorList>
            <consortium name="The Broad Institute Genome Sequencing Platform"/>
            <consortium name="Broad Institute Genome Sequencing Center for Infectious Disease."/>
            <person name="Cuomo C."/>
            <person name="Klein B."/>
            <person name="Sullivan T."/>
            <person name="Heitman J."/>
            <person name="Young S."/>
            <person name="Zeng Q."/>
            <person name="Gargeya S."/>
            <person name="Alvarado L."/>
            <person name="Berlin A.M."/>
            <person name="Chapman S.B."/>
            <person name="Chen Z."/>
            <person name="Freedman E."/>
            <person name="Gellesch M."/>
            <person name="Goldberg J."/>
            <person name="Griggs A."/>
            <person name="Gujja S."/>
            <person name="Heilman E."/>
            <person name="Heiman D."/>
            <person name="Howarth C."/>
            <person name="Mehta T."/>
            <person name="Neiman D."/>
            <person name="Pearson M."/>
            <person name="Roberts A."/>
            <person name="Saif S."/>
            <person name="Shea T."/>
            <person name="Shenoy N."/>
            <person name="Sisk P."/>
            <person name="Stolte C."/>
            <person name="Sykes S."/>
            <person name="White J."/>
            <person name="Yandava C."/>
            <person name="Haas B."/>
            <person name="Nusbaum C."/>
            <person name="Birren B."/>
        </authorList>
    </citation>
    <scope>NUCLEOTIDE SEQUENCE [LARGE SCALE GENOMIC DNA]</scope>
    <source>
        <strain evidence="2">ATCC 18188</strain>
    </source>
</reference>
<feature type="region of interest" description="Disordered" evidence="1">
    <location>
        <begin position="50"/>
        <end position="73"/>
    </location>
</feature>
<sequence>SSCIDRSMSADDSEPDVESLIKNLKNMIMKELSVPCVAGSSASSLALSVPFSATPPQSPTPAPVSGSPAPTTPVPATPGFAASAFITSSPHFKEMLHRLNEPHLPVFASVSEIILIKDDNTAETTLFCSQASLITFSLFSAEKVVHTSDHKHSAL</sequence>
<dbReference type="AlphaFoldDB" id="F2TGG1"/>
<evidence type="ECO:0000256" key="1">
    <source>
        <dbReference type="SAM" id="MobiDB-lite"/>
    </source>
</evidence>